<keyword evidence="2" id="KW-0238">DNA-binding</keyword>
<dbReference type="InterPro" id="IPR005471">
    <property type="entry name" value="Tscrpt_reg_IclR_N"/>
</dbReference>
<dbReference type="InterPro" id="IPR029016">
    <property type="entry name" value="GAF-like_dom_sf"/>
</dbReference>
<evidence type="ECO:0000256" key="1">
    <source>
        <dbReference type="ARBA" id="ARBA00023015"/>
    </source>
</evidence>
<dbReference type="SMART" id="SM00346">
    <property type="entry name" value="HTH_ICLR"/>
    <property type="match status" value="1"/>
</dbReference>
<proteinExistence type="predicted"/>
<dbReference type="FunFam" id="1.10.10.10:FF:000056">
    <property type="entry name" value="IclR family transcriptional regulator"/>
    <property type="match status" value="1"/>
</dbReference>
<gene>
    <name evidence="7" type="primary">dcaS</name>
    <name evidence="7" type="ORF">CARN2_2963</name>
</gene>
<evidence type="ECO:0000256" key="2">
    <source>
        <dbReference type="ARBA" id="ARBA00023125"/>
    </source>
</evidence>
<organism evidence="7">
    <name type="scientific">mine drainage metagenome</name>
    <dbReference type="NCBI Taxonomy" id="410659"/>
    <lineage>
        <taxon>unclassified sequences</taxon>
        <taxon>metagenomes</taxon>
        <taxon>ecological metagenomes</taxon>
    </lineage>
</organism>
<evidence type="ECO:0000259" key="5">
    <source>
        <dbReference type="PROSITE" id="PS51077"/>
    </source>
</evidence>
<dbReference type="InterPro" id="IPR036388">
    <property type="entry name" value="WH-like_DNA-bd_sf"/>
</dbReference>
<dbReference type="PANTHER" id="PTHR30136:SF33">
    <property type="entry name" value="TRANSCRIPTIONAL REGULATORY PROTEIN"/>
    <property type="match status" value="1"/>
</dbReference>
<keyword evidence="1" id="KW-0805">Transcription regulation</keyword>
<evidence type="ECO:0000256" key="4">
    <source>
        <dbReference type="SAM" id="MobiDB-lite"/>
    </source>
</evidence>
<evidence type="ECO:0000313" key="7">
    <source>
        <dbReference type="EMBL" id="CBH97491.1"/>
    </source>
</evidence>
<dbReference type="SUPFAM" id="SSF55781">
    <property type="entry name" value="GAF domain-like"/>
    <property type="match status" value="1"/>
</dbReference>
<dbReference type="Gene3D" id="3.30.450.40">
    <property type="match status" value="1"/>
</dbReference>
<evidence type="ECO:0000256" key="3">
    <source>
        <dbReference type="ARBA" id="ARBA00023163"/>
    </source>
</evidence>
<sequence>MKTSIPKPSQPMPTGKLNPGAKDDRQFVTALARGLEVLSSFRSRDKALGNLEIAQRCKLPKSTVSRLTYTLTRLGYLAQDEDSGKYRLGTATLSLGSTVLARMDVRQVARPLMQELADASKAMVSLGTRDRLSLIYVENCRSASALTLSLDVGSRIPIATTAMGRAYLAVVGERERAVVYDDLAALDGLAWPALKRGIDKALDDYRSLGVACSFGDWQPDVNAIAVGFDPGGGMPLMAINCGGPAFQLSPAFLLDEVRPKLMAMVQQLERLIMR</sequence>
<dbReference type="Pfam" id="PF01614">
    <property type="entry name" value="IclR_C"/>
    <property type="match status" value="1"/>
</dbReference>
<dbReference type="GO" id="GO:0003700">
    <property type="term" value="F:DNA-binding transcription factor activity"/>
    <property type="evidence" value="ECO:0007669"/>
    <property type="project" value="TreeGrafter"/>
</dbReference>
<accession>E6PRD6</accession>
<dbReference type="InterPro" id="IPR036390">
    <property type="entry name" value="WH_DNA-bd_sf"/>
</dbReference>
<dbReference type="SUPFAM" id="SSF46785">
    <property type="entry name" value="Winged helix' DNA-binding domain"/>
    <property type="match status" value="1"/>
</dbReference>
<dbReference type="GO" id="GO:0045892">
    <property type="term" value="P:negative regulation of DNA-templated transcription"/>
    <property type="evidence" value="ECO:0007669"/>
    <property type="project" value="TreeGrafter"/>
</dbReference>
<dbReference type="GO" id="GO:0003677">
    <property type="term" value="F:DNA binding"/>
    <property type="evidence" value="ECO:0007669"/>
    <property type="project" value="UniProtKB-KW"/>
</dbReference>
<dbReference type="PROSITE" id="PS51078">
    <property type="entry name" value="ICLR_ED"/>
    <property type="match status" value="1"/>
</dbReference>
<evidence type="ECO:0000259" key="6">
    <source>
        <dbReference type="PROSITE" id="PS51078"/>
    </source>
</evidence>
<dbReference type="Pfam" id="PF09339">
    <property type="entry name" value="HTH_IclR"/>
    <property type="match status" value="1"/>
</dbReference>
<reference evidence="7" key="1">
    <citation type="submission" date="2009-10" db="EMBL/GenBank/DDBJ databases">
        <title>Diversity of trophic interactions inside an arsenic-rich microbial ecosystem.</title>
        <authorList>
            <person name="Bertin P.N."/>
            <person name="Heinrich-Salmeron A."/>
            <person name="Pelletier E."/>
            <person name="Goulhen-Chollet F."/>
            <person name="Arsene-Ploetze F."/>
            <person name="Gallien S."/>
            <person name="Calteau A."/>
            <person name="Vallenet D."/>
            <person name="Casiot C."/>
            <person name="Chane-Woon-Ming B."/>
            <person name="Giloteaux L."/>
            <person name="Barakat M."/>
            <person name="Bonnefoy V."/>
            <person name="Bruneel O."/>
            <person name="Chandler M."/>
            <person name="Cleiss J."/>
            <person name="Duran R."/>
            <person name="Elbaz-Poulichet F."/>
            <person name="Fonknechten N."/>
            <person name="Lauga B."/>
            <person name="Mornico D."/>
            <person name="Ortet P."/>
            <person name="Schaeffer C."/>
            <person name="Siguier P."/>
            <person name="Alexander Thil Smith A."/>
            <person name="Van Dorsselaer A."/>
            <person name="Weissenbach J."/>
            <person name="Medigue C."/>
            <person name="Le Paslier D."/>
        </authorList>
    </citation>
    <scope>NUCLEOTIDE SEQUENCE</scope>
</reference>
<dbReference type="InterPro" id="IPR050707">
    <property type="entry name" value="HTH_MetabolicPath_Reg"/>
</dbReference>
<comment type="caution">
    <text evidence="7">The sequence shown here is derived from an EMBL/GenBank/DDBJ whole genome shotgun (WGS) entry which is preliminary data.</text>
</comment>
<dbReference type="PANTHER" id="PTHR30136">
    <property type="entry name" value="HELIX-TURN-HELIX TRANSCRIPTIONAL REGULATOR, ICLR FAMILY"/>
    <property type="match status" value="1"/>
</dbReference>
<dbReference type="Gene3D" id="1.10.10.10">
    <property type="entry name" value="Winged helix-like DNA-binding domain superfamily/Winged helix DNA-binding domain"/>
    <property type="match status" value="1"/>
</dbReference>
<dbReference type="EMBL" id="CABM01000043">
    <property type="protein sequence ID" value="CBH97491.1"/>
    <property type="molecule type" value="Genomic_DNA"/>
</dbReference>
<protein>
    <submittedName>
        <fullName evidence="7">Transcriptional regulator (IclR family)</fullName>
    </submittedName>
</protein>
<feature type="region of interest" description="Disordered" evidence="4">
    <location>
        <begin position="1"/>
        <end position="22"/>
    </location>
</feature>
<keyword evidence="3" id="KW-0804">Transcription</keyword>
<name>E6PRD6_9ZZZZ</name>
<dbReference type="AlphaFoldDB" id="E6PRD6"/>
<feature type="domain" description="HTH iclR-type" evidence="5">
    <location>
        <begin position="28"/>
        <end position="90"/>
    </location>
</feature>
<dbReference type="InterPro" id="IPR014757">
    <property type="entry name" value="Tscrpt_reg_IclR_C"/>
</dbReference>
<feature type="domain" description="IclR-ED" evidence="6">
    <location>
        <begin position="91"/>
        <end position="274"/>
    </location>
</feature>
<dbReference type="PROSITE" id="PS51077">
    <property type="entry name" value="HTH_ICLR"/>
    <property type="match status" value="1"/>
</dbReference>